<sequence length="210" mass="23348">MKSAKGKDRSVKVPGFRAIFFLFAWLCLTSPCTALGDIYKCIEPDGVNFTNTPTSNRNCTFYLKENSGDELLARTRRFKAGPDVYNDIISRAASAFGVDHALIKAVIHAESCFDPNAVSTQGARGLMQIMPQNDASLNISNPFDPSQNIMGGTRYLKRMLIRYNEKLALALAAYNAGPSAVDKYNKIPPYEETQTYVQKVMSLYSRYKSS</sequence>
<dbReference type="InterPro" id="IPR008258">
    <property type="entry name" value="Transglycosylase_SLT_dom_1"/>
</dbReference>
<keyword evidence="4" id="KW-1185">Reference proteome</keyword>
<evidence type="ECO:0000256" key="1">
    <source>
        <dbReference type="ARBA" id="ARBA00007734"/>
    </source>
</evidence>
<dbReference type="CDD" id="cd00254">
    <property type="entry name" value="LT-like"/>
    <property type="match status" value="1"/>
</dbReference>
<dbReference type="AlphaFoldDB" id="I5B1E5"/>
<reference evidence="3 4" key="2">
    <citation type="submission" date="2012-02" db="EMBL/GenBank/DDBJ databases">
        <title>Improved High-Quality Draft sequence of Desulfobacter postgatei 2ac9.</title>
        <authorList>
            <consortium name="US DOE Joint Genome Institute"/>
            <person name="Lucas S."/>
            <person name="Han J."/>
            <person name="Lapidus A."/>
            <person name="Cheng J.-F."/>
            <person name="Goodwin L."/>
            <person name="Pitluck S."/>
            <person name="Peters L."/>
            <person name="Ovchinnikova G."/>
            <person name="Held B."/>
            <person name="Detter J.C."/>
            <person name="Han C."/>
            <person name="Tapia R."/>
            <person name="Land M."/>
            <person name="Hauser L."/>
            <person name="Kyrpides N."/>
            <person name="Ivanova N."/>
            <person name="Pagani I."/>
            <person name="Orellana R."/>
            <person name="Lovley D."/>
            <person name="Woyke T."/>
        </authorList>
    </citation>
    <scope>NUCLEOTIDE SEQUENCE [LARGE SCALE GENOMIC DNA]</scope>
    <source>
        <strain evidence="3 4">2ac9</strain>
    </source>
</reference>
<dbReference type="PANTHER" id="PTHR37423">
    <property type="entry name" value="SOLUBLE LYTIC MUREIN TRANSGLYCOSYLASE-RELATED"/>
    <property type="match status" value="1"/>
</dbReference>
<dbReference type="PANTHER" id="PTHR37423:SF2">
    <property type="entry name" value="MEMBRANE-BOUND LYTIC MUREIN TRANSGLYCOSYLASE C"/>
    <property type="match status" value="1"/>
</dbReference>
<feature type="domain" description="Transglycosylase SLT" evidence="2">
    <location>
        <begin position="88"/>
        <end position="194"/>
    </location>
</feature>
<dbReference type="EMBL" id="CM001488">
    <property type="protein sequence ID" value="EIM63308.1"/>
    <property type="molecule type" value="Genomic_DNA"/>
</dbReference>
<accession>I5B1E5</accession>
<comment type="similarity">
    <text evidence="1">Belongs to the transglycosylase Slt family.</text>
</comment>
<evidence type="ECO:0000313" key="3">
    <source>
        <dbReference type="EMBL" id="EIM63308.1"/>
    </source>
</evidence>
<organism evidence="3 4">
    <name type="scientific">Desulfobacter postgatei 2ac9</name>
    <dbReference type="NCBI Taxonomy" id="879212"/>
    <lineage>
        <taxon>Bacteria</taxon>
        <taxon>Pseudomonadati</taxon>
        <taxon>Thermodesulfobacteriota</taxon>
        <taxon>Desulfobacteria</taxon>
        <taxon>Desulfobacterales</taxon>
        <taxon>Desulfobacteraceae</taxon>
        <taxon>Desulfobacter</taxon>
    </lineage>
</organism>
<dbReference type="OrthoDB" id="9781970at2"/>
<proteinExistence type="inferred from homology"/>
<dbReference type="SUPFAM" id="SSF53955">
    <property type="entry name" value="Lysozyme-like"/>
    <property type="match status" value="1"/>
</dbReference>
<dbReference type="Pfam" id="PF01464">
    <property type="entry name" value="SLT"/>
    <property type="match status" value="1"/>
</dbReference>
<name>I5B1E5_9BACT</name>
<dbReference type="Gene3D" id="1.10.530.10">
    <property type="match status" value="1"/>
</dbReference>
<protein>
    <submittedName>
        <fullName evidence="3">Soluble lytic murein transglycosylase-like protein</fullName>
    </submittedName>
</protein>
<reference evidence="3 4" key="1">
    <citation type="submission" date="2011-09" db="EMBL/GenBank/DDBJ databases">
        <authorList>
            <consortium name="US DOE Joint Genome Institute (JGI-PGF)"/>
            <person name="Lucas S."/>
            <person name="Han J."/>
            <person name="Lapidus A."/>
            <person name="Cheng J.-F."/>
            <person name="Goodwin L."/>
            <person name="Pitluck S."/>
            <person name="Peters L."/>
            <person name="Land M.L."/>
            <person name="Hauser L."/>
            <person name="Orellana R."/>
            <person name="Lovley D."/>
            <person name="Woyke T.J."/>
        </authorList>
    </citation>
    <scope>NUCLEOTIDE SEQUENCE [LARGE SCALE GENOMIC DNA]</scope>
    <source>
        <strain evidence="3 4">2ac9</strain>
    </source>
</reference>
<evidence type="ECO:0000259" key="2">
    <source>
        <dbReference type="Pfam" id="PF01464"/>
    </source>
</evidence>
<gene>
    <name evidence="3" type="ORF">DespoDRAFT_01359</name>
</gene>
<dbReference type="eggNOG" id="COG0741">
    <property type="taxonomic scope" value="Bacteria"/>
</dbReference>
<dbReference type="STRING" id="879212.DespoDRAFT_01359"/>
<dbReference type="RefSeq" id="WP_004072369.1">
    <property type="nucleotide sequence ID" value="NZ_CM001488.1"/>
</dbReference>
<evidence type="ECO:0000313" key="4">
    <source>
        <dbReference type="Proteomes" id="UP000005778"/>
    </source>
</evidence>
<dbReference type="InterPro" id="IPR023346">
    <property type="entry name" value="Lysozyme-like_dom_sf"/>
</dbReference>
<dbReference type="Proteomes" id="UP000005778">
    <property type="component" value="Chromosome"/>
</dbReference>
<dbReference type="HOGENOM" id="CLU_065765_1_1_7"/>